<dbReference type="EMBL" id="JACHNE010000001">
    <property type="protein sequence ID" value="MBB5793169.1"/>
    <property type="molecule type" value="Genomic_DNA"/>
</dbReference>
<dbReference type="AlphaFoldDB" id="A0A7W9LRC0"/>
<name>A0A7W9LRC0_9ACTN</name>
<sequence length="134" mass="14428">MARGQRVQRGEADAGALGRGERPAPGHQLPQVHAGHVLHDDPRQPLVLQHVGHRHHVRVSAQPGRVPGLRTGPRDPSLPLVSRLGRVAEHDLLQRDLAGESLVVGEPDMPHAAAAEPAQQQITAGDDPAHSRRR</sequence>
<evidence type="ECO:0000313" key="3">
    <source>
        <dbReference type="Proteomes" id="UP000590647"/>
    </source>
</evidence>
<comment type="caution">
    <text evidence="2">The sequence shown here is derived from an EMBL/GenBank/DDBJ whole genome shotgun (WGS) entry which is preliminary data.</text>
</comment>
<feature type="compositionally biased region" description="Low complexity" evidence="1">
    <location>
        <begin position="112"/>
        <end position="124"/>
    </location>
</feature>
<dbReference type="AntiFam" id="ANF00226">
    <property type="entry name" value="Shadow ORF (opposite pknB)"/>
</dbReference>
<feature type="region of interest" description="Disordered" evidence="1">
    <location>
        <begin position="1"/>
        <end position="41"/>
    </location>
</feature>
<reference evidence="2 3" key="1">
    <citation type="submission" date="2020-08" db="EMBL/GenBank/DDBJ databases">
        <title>Sequencing the genomes of 1000 actinobacteria strains.</title>
        <authorList>
            <person name="Klenk H.-P."/>
        </authorList>
    </citation>
    <scope>NUCLEOTIDE SEQUENCE [LARGE SCALE GENOMIC DNA]</scope>
    <source>
        <strain evidence="2 3">DSM 40084</strain>
    </source>
</reference>
<evidence type="ECO:0000256" key="1">
    <source>
        <dbReference type="SAM" id="MobiDB-lite"/>
    </source>
</evidence>
<accession>A0A7W9LRC0</accession>
<proteinExistence type="predicted"/>
<protein>
    <submittedName>
        <fullName evidence="2">Uncharacterized protein</fullName>
    </submittedName>
</protein>
<keyword evidence="3" id="KW-1185">Reference proteome</keyword>
<organism evidence="2 3">
    <name type="scientific">Streptomyces caelestis</name>
    <dbReference type="NCBI Taxonomy" id="36816"/>
    <lineage>
        <taxon>Bacteria</taxon>
        <taxon>Bacillati</taxon>
        <taxon>Actinomycetota</taxon>
        <taxon>Actinomycetes</taxon>
        <taxon>Kitasatosporales</taxon>
        <taxon>Streptomycetaceae</taxon>
        <taxon>Streptomyces</taxon>
    </lineage>
</organism>
<dbReference type="Proteomes" id="UP000590647">
    <property type="component" value="Unassembled WGS sequence"/>
</dbReference>
<feature type="region of interest" description="Disordered" evidence="1">
    <location>
        <begin position="107"/>
        <end position="134"/>
    </location>
</feature>
<evidence type="ECO:0000313" key="2">
    <source>
        <dbReference type="EMBL" id="MBB5793169.1"/>
    </source>
</evidence>
<gene>
    <name evidence="2" type="ORF">HDA41_001133</name>
</gene>